<dbReference type="Pfam" id="PF15892">
    <property type="entry name" value="BNR_4"/>
    <property type="match status" value="1"/>
</dbReference>
<evidence type="ECO:0000313" key="1">
    <source>
        <dbReference type="EMBL" id="WED66416.1"/>
    </source>
</evidence>
<dbReference type="SUPFAM" id="SSF50939">
    <property type="entry name" value="Sialidases"/>
    <property type="match status" value="1"/>
</dbReference>
<accession>A0AAF0CQX4</accession>
<proteinExistence type="predicted"/>
<dbReference type="Gene3D" id="2.120.10.10">
    <property type="match status" value="1"/>
</dbReference>
<dbReference type="KEGG" id="slom:PXH66_06090"/>
<reference evidence="1" key="1">
    <citation type="submission" date="2023-03" db="EMBL/GenBank/DDBJ databases">
        <title>Lomoglobus Profundus gen. nov., sp. nov., a novel member of the phylum Verrucomicrobia, isolated from deep-marine sediment of South China Sea.</title>
        <authorList>
            <person name="Ahmad T."/>
            <person name="Ishaq S.E."/>
            <person name="Wang F."/>
        </authorList>
    </citation>
    <scope>NUCLEOTIDE SEQUENCE</scope>
    <source>
        <strain evidence="1">LMO-M01</strain>
    </source>
</reference>
<dbReference type="Proteomes" id="UP001218638">
    <property type="component" value="Chromosome"/>
</dbReference>
<dbReference type="EMBL" id="CP119075">
    <property type="protein sequence ID" value="WED66416.1"/>
    <property type="molecule type" value="Genomic_DNA"/>
</dbReference>
<dbReference type="RefSeq" id="WP_330927702.1">
    <property type="nucleotide sequence ID" value="NZ_CP119075.1"/>
</dbReference>
<evidence type="ECO:0000313" key="2">
    <source>
        <dbReference type="Proteomes" id="UP001218638"/>
    </source>
</evidence>
<gene>
    <name evidence="1" type="ORF">PXH66_06090</name>
</gene>
<dbReference type="InterPro" id="IPR036278">
    <property type="entry name" value="Sialidase_sf"/>
</dbReference>
<keyword evidence="2" id="KW-1185">Reference proteome</keyword>
<protein>
    <submittedName>
        <fullName evidence="1">BNR-4 repeat-containing protein</fullName>
    </submittedName>
</protein>
<sequence>MIKHFRNFPHEISFWARIGWGGLMLLCAGARLGWAADLEVLSAAGSGRATAYVESPKIISFGDRTHVAWLDSSADGFRVQIRTLDQVTGQWGDKVTLGPAEDNHGGPALTIDAAGYLHVLYYSHHHPFRYRRSVRPNDASEWTPNEEFGHNLTYPGLVCAADGSLIMVARRSYEDRPWELELWRKSPGEAWSRQGPVLRSRHTDYAQFAASLAWSPDHKTLHLGARILELPTGELSLMHAGVVHLTSTDDGLTWSNAAGTTLREAATIDTAQPLATGSTDQSRILHVGSIDVGPAGEVAIPYNVRVQETSQSWIAIKSPAQTTWRHHALNRFLPHGWRDAALLMHGGVAYGNTGRLVVTGVVMRMAPDSTAWGEPSTEVVRFVSVDGGETFTSRIVGEVDPDVPHWMPNIERRTGFNKVGVEPALIYTAGERGDALKDQLSNRVLWVPGVGN</sequence>
<name>A0AAF0CQX4_9BACT</name>
<organism evidence="1 2">
    <name type="scientific">Synoicihabitans lomoniglobus</name>
    <dbReference type="NCBI Taxonomy" id="2909285"/>
    <lineage>
        <taxon>Bacteria</taxon>
        <taxon>Pseudomonadati</taxon>
        <taxon>Verrucomicrobiota</taxon>
        <taxon>Opitutia</taxon>
        <taxon>Opitutales</taxon>
        <taxon>Opitutaceae</taxon>
        <taxon>Synoicihabitans</taxon>
    </lineage>
</organism>
<dbReference type="AlphaFoldDB" id="A0AAF0CQX4"/>